<keyword evidence="3" id="KW-1185">Reference proteome</keyword>
<dbReference type="PANTHER" id="PTHR42776">
    <property type="entry name" value="SERINE PEPTIDASE S9 FAMILY MEMBER"/>
    <property type="match status" value="1"/>
</dbReference>
<accession>A0A1I8B783</accession>
<dbReference type="InterPro" id="IPR001375">
    <property type="entry name" value="Peptidase_S9_cat"/>
</dbReference>
<feature type="domain" description="Peptidase S9 prolyl oligopeptidase catalytic" evidence="2">
    <location>
        <begin position="12"/>
        <end position="98"/>
    </location>
</feature>
<dbReference type="WBParaSite" id="MhA1_Contig1473.frz3.gene4">
    <property type="protein sequence ID" value="MhA1_Contig1473.frz3.gene4"/>
    <property type="gene ID" value="MhA1_Contig1473.frz3.gene4"/>
</dbReference>
<dbReference type="GO" id="GO:0006508">
    <property type="term" value="P:proteolysis"/>
    <property type="evidence" value="ECO:0007669"/>
    <property type="project" value="InterPro"/>
</dbReference>
<dbReference type="Gene3D" id="3.40.50.1820">
    <property type="entry name" value="alpha/beta hydrolase"/>
    <property type="match status" value="1"/>
</dbReference>
<dbReference type="Pfam" id="PF00326">
    <property type="entry name" value="Peptidase_S9"/>
    <property type="match status" value="1"/>
</dbReference>
<evidence type="ECO:0000259" key="2">
    <source>
        <dbReference type="Pfam" id="PF00326"/>
    </source>
</evidence>
<dbReference type="Proteomes" id="UP000095281">
    <property type="component" value="Unplaced"/>
</dbReference>
<evidence type="ECO:0000256" key="1">
    <source>
        <dbReference type="ARBA" id="ARBA00022801"/>
    </source>
</evidence>
<sequence>MTTMLGADKNTEEGRRYLKSRSPLYFANRVKHPLMIVHGANDPRVKQAESDQFVAALMRNHIPVTYIVFPDEGHGPRKPHNTLAMAGFIEEFLNKCLHGDVEPFHLGQYNSTAVLLSDARKEIKNGEKEEKEFFFLNDNEILVKKSSKLSSLNKRKLTEEFGRKLELSKKRSRASR</sequence>
<evidence type="ECO:0000313" key="4">
    <source>
        <dbReference type="WBParaSite" id="MhA1_Contig1473.frz3.gene4"/>
    </source>
</evidence>
<dbReference type="GO" id="GO:0004252">
    <property type="term" value="F:serine-type endopeptidase activity"/>
    <property type="evidence" value="ECO:0007669"/>
    <property type="project" value="TreeGrafter"/>
</dbReference>
<protein>
    <submittedName>
        <fullName evidence="4">Peptidase_S9 domain-containing protein</fullName>
    </submittedName>
</protein>
<evidence type="ECO:0000313" key="3">
    <source>
        <dbReference type="Proteomes" id="UP000095281"/>
    </source>
</evidence>
<dbReference type="SUPFAM" id="SSF53474">
    <property type="entry name" value="alpha/beta-Hydrolases"/>
    <property type="match status" value="1"/>
</dbReference>
<dbReference type="AlphaFoldDB" id="A0A1I8B783"/>
<reference evidence="4" key="1">
    <citation type="submission" date="2016-11" db="UniProtKB">
        <authorList>
            <consortium name="WormBaseParasite"/>
        </authorList>
    </citation>
    <scope>IDENTIFICATION</scope>
</reference>
<proteinExistence type="predicted"/>
<keyword evidence="1" id="KW-0378">Hydrolase</keyword>
<organism evidence="3 4">
    <name type="scientific">Meloidogyne hapla</name>
    <name type="common">Root-knot nematode worm</name>
    <dbReference type="NCBI Taxonomy" id="6305"/>
    <lineage>
        <taxon>Eukaryota</taxon>
        <taxon>Metazoa</taxon>
        <taxon>Ecdysozoa</taxon>
        <taxon>Nematoda</taxon>
        <taxon>Chromadorea</taxon>
        <taxon>Rhabditida</taxon>
        <taxon>Tylenchina</taxon>
        <taxon>Tylenchomorpha</taxon>
        <taxon>Tylenchoidea</taxon>
        <taxon>Meloidogynidae</taxon>
        <taxon>Meloidogyninae</taxon>
        <taxon>Meloidogyne</taxon>
    </lineage>
</organism>
<name>A0A1I8B783_MELHA</name>
<dbReference type="PANTHER" id="PTHR42776:SF27">
    <property type="entry name" value="DIPEPTIDYL PEPTIDASE FAMILY MEMBER 6"/>
    <property type="match status" value="1"/>
</dbReference>
<dbReference type="InterPro" id="IPR029058">
    <property type="entry name" value="AB_hydrolase_fold"/>
</dbReference>